<feature type="active site" description="Nucleophile" evidence="4 5">
    <location>
        <position position="52"/>
    </location>
</feature>
<dbReference type="CDD" id="cd02570">
    <property type="entry name" value="PseudoU_synth_EcTruA"/>
    <property type="match status" value="1"/>
</dbReference>
<dbReference type="HAMAP" id="MF_00171">
    <property type="entry name" value="TruA"/>
    <property type="match status" value="1"/>
</dbReference>
<comment type="subunit">
    <text evidence="4">Homodimer.</text>
</comment>
<evidence type="ECO:0000256" key="4">
    <source>
        <dbReference type="HAMAP-Rule" id="MF_00171"/>
    </source>
</evidence>
<comment type="caution">
    <text evidence="4">Lacks conserved residue(s) required for the propagation of feature annotation.</text>
</comment>
<dbReference type="NCBIfam" id="TIGR00071">
    <property type="entry name" value="hisT_truA"/>
    <property type="match status" value="1"/>
</dbReference>
<organism evidence="10 11">
    <name type="scientific">Oceanibaculum indicum</name>
    <dbReference type="NCBI Taxonomy" id="526216"/>
    <lineage>
        <taxon>Bacteria</taxon>
        <taxon>Pseudomonadati</taxon>
        <taxon>Pseudomonadota</taxon>
        <taxon>Alphaproteobacteria</taxon>
        <taxon>Rhodospirillales</taxon>
        <taxon>Oceanibaculaceae</taxon>
        <taxon>Oceanibaculum</taxon>
    </lineage>
</organism>
<feature type="domain" description="Pseudouridine synthase I TruA alpha/beta" evidence="9">
    <location>
        <begin position="144"/>
        <end position="246"/>
    </location>
</feature>
<dbReference type="Gene3D" id="3.30.70.660">
    <property type="entry name" value="Pseudouridine synthase I, catalytic domain, C-terminal subdomain"/>
    <property type="match status" value="1"/>
</dbReference>
<evidence type="ECO:0000313" key="10">
    <source>
        <dbReference type="EMBL" id="RKQ69999.1"/>
    </source>
</evidence>
<dbReference type="Proteomes" id="UP000277424">
    <property type="component" value="Unassembled WGS sequence"/>
</dbReference>
<evidence type="ECO:0000256" key="3">
    <source>
        <dbReference type="ARBA" id="ARBA00023235"/>
    </source>
</evidence>
<sequence>MPRYRLTLEYDGRPYVGWQRQNNGPSVQQALEEALTRLTGETAQLTAAGRTDAGVHASAQICHLEIDKDIEPGRLRDGMNAHLRDESVVVLAAHYAPEDFHARFSAVGRAYLYRILDRRARPVLDRGRVWWHPRPLDAGAMHEAAQLLLGTHDFSSFRAKECQAASPVKTLDRLEVSRVGEEVRMVVEARSFLHHQVRNFAGTLALVGLGTWNRDDLRRALEARDRRAGGPTAPPDGLYLTRVDYPPELSSEGD</sequence>
<feature type="binding site" evidence="4 6">
    <location>
        <position position="111"/>
    </location>
    <ligand>
        <name>substrate</name>
    </ligand>
</feature>
<dbReference type="FunFam" id="3.30.70.580:FF:000001">
    <property type="entry name" value="tRNA pseudouridine synthase A"/>
    <property type="match status" value="1"/>
</dbReference>
<dbReference type="RefSeq" id="WP_121219508.1">
    <property type="nucleotide sequence ID" value="NZ_RBIG01000002.1"/>
</dbReference>
<evidence type="ECO:0000256" key="8">
    <source>
        <dbReference type="SAM" id="MobiDB-lite"/>
    </source>
</evidence>
<accession>A0A420WGB3</accession>
<evidence type="ECO:0000256" key="7">
    <source>
        <dbReference type="RuleBase" id="RU003792"/>
    </source>
</evidence>
<comment type="similarity">
    <text evidence="1 4 7">Belongs to the tRNA pseudouridine synthase TruA family.</text>
</comment>
<name>A0A420WGB3_9PROT</name>
<dbReference type="AlphaFoldDB" id="A0A420WGB3"/>
<dbReference type="OrthoDB" id="9811823at2"/>
<feature type="region of interest" description="Disordered" evidence="8">
    <location>
        <begin position="223"/>
        <end position="254"/>
    </location>
</feature>
<dbReference type="GO" id="GO:0031119">
    <property type="term" value="P:tRNA pseudouridine synthesis"/>
    <property type="evidence" value="ECO:0007669"/>
    <property type="project" value="UniProtKB-UniRule"/>
</dbReference>
<feature type="domain" description="Pseudouridine synthase I TruA alpha/beta" evidence="9">
    <location>
        <begin position="9"/>
        <end position="104"/>
    </location>
</feature>
<protein>
    <recommendedName>
        <fullName evidence="4">tRNA pseudouridine synthase A</fullName>
        <ecNumber evidence="4">5.4.99.12</ecNumber>
    </recommendedName>
    <alternativeName>
        <fullName evidence="4">tRNA pseudouridine(38-40) synthase</fullName>
    </alternativeName>
    <alternativeName>
        <fullName evidence="4">tRNA pseudouridylate synthase I</fullName>
    </alternativeName>
    <alternativeName>
        <fullName evidence="4">tRNA-uridine isomerase I</fullName>
    </alternativeName>
</protein>
<evidence type="ECO:0000313" key="11">
    <source>
        <dbReference type="Proteomes" id="UP000277424"/>
    </source>
</evidence>
<evidence type="ECO:0000256" key="5">
    <source>
        <dbReference type="PIRSR" id="PIRSR001430-1"/>
    </source>
</evidence>
<evidence type="ECO:0000256" key="1">
    <source>
        <dbReference type="ARBA" id="ARBA00009375"/>
    </source>
</evidence>
<dbReference type="InterPro" id="IPR020095">
    <property type="entry name" value="PsdUridine_synth_TruA_C"/>
</dbReference>
<dbReference type="GO" id="GO:0003723">
    <property type="term" value="F:RNA binding"/>
    <property type="evidence" value="ECO:0007669"/>
    <property type="project" value="InterPro"/>
</dbReference>
<dbReference type="GO" id="GO:0160147">
    <property type="term" value="F:tRNA pseudouridine(38-40) synthase activity"/>
    <property type="evidence" value="ECO:0007669"/>
    <property type="project" value="UniProtKB-EC"/>
</dbReference>
<dbReference type="InterPro" id="IPR020094">
    <property type="entry name" value="TruA/RsuA/RluB/E/F_N"/>
</dbReference>
<dbReference type="InterPro" id="IPR020097">
    <property type="entry name" value="PsdUridine_synth_TruA_a/b_dom"/>
</dbReference>
<evidence type="ECO:0000259" key="9">
    <source>
        <dbReference type="Pfam" id="PF01416"/>
    </source>
</evidence>
<dbReference type="InterPro" id="IPR020103">
    <property type="entry name" value="PsdUridine_synth_cat_dom_sf"/>
</dbReference>
<comment type="function">
    <text evidence="4">Formation of pseudouridine at positions 38, 39 and 40 in the anticodon stem and loop of transfer RNAs.</text>
</comment>
<comment type="catalytic activity">
    <reaction evidence="4 7">
        <text>uridine(38/39/40) in tRNA = pseudouridine(38/39/40) in tRNA</text>
        <dbReference type="Rhea" id="RHEA:22376"/>
        <dbReference type="Rhea" id="RHEA-COMP:10085"/>
        <dbReference type="Rhea" id="RHEA-COMP:10087"/>
        <dbReference type="ChEBI" id="CHEBI:65314"/>
        <dbReference type="ChEBI" id="CHEBI:65315"/>
        <dbReference type="EC" id="5.4.99.12"/>
    </reaction>
</comment>
<keyword evidence="3 4" id="KW-0413">Isomerase</keyword>
<gene>
    <name evidence="4" type="primary">truA</name>
    <name evidence="10" type="ORF">BCL74_1935</name>
</gene>
<dbReference type="InterPro" id="IPR001406">
    <property type="entry name" value="PsdUridine_synth_TruA"/>
</dbReference>
<dbReference type="PANTHER" id="PTHR11142">
    <property type="entry name" value="PSEUDOURIDYLATE SYNTHASE"/>
    <property type="match status" value="1"/>
</dbReference>
<dbReference type="PANTHER" id="PTHR11142:SF0">
    <property type="entry name" value="TRNA PSEUDOURIDINE SYNTHASE-LIKE 1"/>
    <property type="match status" value="1"/>
</dbReference>
<proteinExistence type="inferred from homology"/>
<dbReference type="EC" id="5.4.99.12" evidence="4"/>
<dbReference type="Gene3D" id="3.30.70.580">
    <property type="entry name" value="Pseudouridine synthase I, catalytic domain, N-terminal subdomain"/>
    <property type="match status" value="1"/>
</dbReference>
<dbReference type="PIRSF" id="PIRSF001430">
    <property type="entry name" value="tRNA_psdUrid_synth"/>
    <property type="match status" value="1"/>
</dbReference>
<reference evidence="10 11" key="1">
    <citation type="submission" date="2018-10" db="EMBL/GenBank/DDBJ databases">
        <title>Comparative analysis of microorganisms from saline springs in Andes Mountain Range, Colombia.</title>
        <authorList>
            <person name="Rubin E."/>
        </authorList>
    </citation>
    <scope>NUCLEOTIDE SEQUENCE [LARGE SCALE GENOMIC DNA]</scope>
    <source>
        <strain evidence="10 11">USBA 36</strain>
    </source>
</reference>
<keyword evidence="2 4" id="KW-0819">tRNA processing</keyword>
<comment type="caution">
    <text evidence="10">The sequence shown here is derived from an EMBL/GenBank/DDBJ whole genome shotgun (WGS) entry which is preliminary data.</text>
</comment>
<dbReference type="EMBL" id="RBIG01000002">
    <property type="protein sequence ID" value="RKQ69999.1"/>
    <property type="molecule type" value="Genomic_DNA"/>
</dbReference>
<dbReference type="SUPFAM" id="SSF55120">
    <property type="entry name" value="Pseudouridine synthase"/>
    <property type="match status" value="1"/>
</dbReference>
<evidence type="ECO:0000256" key="2">
    <source>
        <dbReference type="ARBA" id="ARBA00022694"/>
    </source>
</evidence>
<evidence type="ECO:0000256" key="6">
    <source>
        <dbReference type="PIRSR" id="PIRSR001430-2"/>
    </source>
</evidence>
<dbReference type="Pfam" id="PF01416">
    <property type="entry name" value="PseudoU_synth_1"/>
    <property type="match status" value="2"/>
</dbReference>